<gene>
    <name evidence="1" type="ORF">FCI23_21010</name>
</gene>
<keyword evidence="2" id="KW-1185">Reference proteome</keyword>
<dbReference type="InterPro" id="IPR036291">
    <property type="entry name" value="NAD(P)-bd_dom_sf"/>
</dbReference>
<sequence>MDHAQSAEHARTVVITGASAGIGRAVVRGFTARGDRLALIRAHSRSVRLWASQHHDTLGAAAQRTAAAVALRASRCS</sequence>
<dbReference type="Pfam" id="PF00106">
    <property type="entry name" value="adh_short"/>
    <property type="match status" value="1"/>
</dbReference>
<dbReference type="AlphaFoldDB" id="A0A4U0SKD2"/>
<comment type="caution">
    <text evidence="1">The sequence shown here is derived from an EMBL/GenBank/DDBJ whole genome shotgun (WGS) entry which is preliminary data.</text>
</comment>
<name>A0A4U0SKD2_9ACTN</name>
<dbReference type="RefSeq" id="WP_136725487.1">
    <property type="nucleotide sequence ID" value="NZ_SUMC01000020.1"/>
</dbReference>
<evidence type="ECO:0000313" key="2">
    <source>
        <dbReference type="Proteomes" id="UP000305778"/>
    </source>
</evidence>
<reference evidence="1 2" key="1">
    <citation type="submission" date="2019-04" db="EMBL/GenBank/DDBJ databases">
        <title>Streptomyces oryziradicis sp. nov., a novel actinomycete isolated from rhizosphere soil of rice (Oryza sativa L.).</title>
        <authorList>
            <person name="Li C."/>
        </authorList>
    </citation>
    <scope>NUCLEOTIDE SEQUENCE [LARGE SCALE GENOMIC DNA]</scope>
    <source>
        <strain evidence="1 2">NEAU-C40</strain>
    </source>
</reference>
<dbReference type="Proteomes" id="UP000305778">
    <property type="component" value="Unassembled WGS sequence"/>
</dbReference>
<evidence type="ECO:0000313" key="1">
    <source>
        <dbReference type="EMBL" id="TKA09613.1"/>
    </source>
</evidence>
<dbReference type="EMBL" id="SUMC01000020">
    <property type="protein sequence ID" value="TKA09613.1"/>
    <property type="molecule type" value="Genomic_DNA"/>
</dbReference>
<dbReference type="Gene3D" id="3.40.50.720">
    <property type="entry name" value="NAD(P)-binding Rossmann-like Domain"/>
    <property type="match status" value="1"/>
</dbReference>
<accession>A0A4U0SKD2</accession>
<dbReference type="SUPFAM" id="SSF51735">
    <property type="entry name" value="NAD(P)-binding Rossmann-fold domains"/>
    <property type="match status" value="1"/>
</dbReference>
<protein>
    <submittedName>
        <fullName evidence="1">SDR family NAD(P)-dependent oxidoreductase</fullName>
    </submittedName>
</protein>
<dbReference type="InterPro" id="IPR002347">
    <property type="entry name" value="SDR_fam"/>
</dbReference>
<proteinExistence type="predicted"/>
<organism evidence="1 2">
    <name type="scientific">Actinacidiphila oryziradicis</name>
    <dbReference type="NCBI Taxonomy" id="2571141"/>
    <lineage>
        <taxon>Bacteria</taxon>
        <taxon>Bacillati</taxon>
        <taxon>Actinomycetota</taxon>
        <taxon>Actinomycetes</taxon>
        <taxon>Kitasatosporales</taxon>
        <taxon>Streptomycetaceae</taxon>
        <taxon>Actinacidiphila</taxon>
    </lineage>
</organism>